<name>A0ABS4DAR9_9CHLR</name>
<dbReference type="EMBL" id="SIJK02000020">
    <property type="protein sequence ID" value="MBP1466509.1"/>
    <property type="molecule type" value="Genomic_DNA"/>
</dbReference>
<evidence type="ECO:0000313" key="1">
    <source>
        <dbReference type="EMBL" id="MBP1466509.1"/>
    </source>
</evidence>
<organism evidence="1 2">
    <name type="scientific">Candidatus Chloroploca mongolica</name>
    <dbReference type="NCBI Taxonomy" id="2528176"/>
    <lineage>
        <taxon>Bacteria</taxon>
        <taxon>Bacillati</taxon>
        <taxon>Chloroflexota</taxon>
        <taxon>Chloroflexia</taxon>
        <taxon>Chloroflexales</taxon>
        <taxon>Chloroflexineae</taxon>
        <taxon>Oscillochloridaceae</taxon>
        <taxon>Candidatus Chloroploca</taxon>
    </lineage>
</organism>
<gene>
    <name evidence="1" type="ORF">EYB53_012410</name>
</gene>
<accession>A0ABS4DAR9</accession>
<evidence type="ECO:0000313" key="2">
    <source>
        <dbReference type="Proteomes" id="UP001193081"/>
    </source>
</evidence>
<dbReference type="Proteomes" id="UP001193081">
    <property type="component" value="Unassembled WGS sequence"/>
</dbReference>
<protein>
    <submittedName>
        <fullName evidence="1">Uncharacterized protein</fullName>
    </submittedName>
</protein>
<reference evidence="1 2" key="1">
    <citation type="submission" date="2021-03" db="EMBL/GenBank/DDBJ databases">
        <authorList>
            <person name="Grouzdev D.S."/>
        </authorList>
    </citation>
    <scope>NUCLEOTIDE SEQUENCE [LARGE SCALE GENOMIC DNA]</scope>
    <source>
        <strain evidence="1 2">M50-1</strain>
    </source>
</reference>
<comment type="caution">
    <text evidence="1">The sequence shown here is derived from an EMBL/GenBank/DDBJ whole genome shotgun (WGS) entry which is preliminary data.</text>
</comment>
<dbReference type="RefSeq" id="WP_135478504.1">
    <property type="nucleotide sequence ID" value="NZ_SIJK02000020.1"/>
</dbReference>
<proteinExistence type="predicted"/>
<keyword evidence="2" id="KW-1185">Reference proteome</keyword>
<sequence>MTTEANYRRDEWDLILGAPGLIALVIVHSEQCSPGEVHRKLRAVIAAIDETREQGSQSELIQTVMDAMRRGQSPLWPVECPYDLEAVHEWALEGCHQVAILLAQKTPEAEGQAYANWLLDIAQRVVAVPRDKGLQDSISEARGDLPHIVLEVLADALDVGYKAEAREG</sequence>